<comment type="caution">
    <text evidence="2">The sequence shown here is derived from an EMBL/GenBank/DDBJ whole genome shotgun (WGS) entry which is preliminary data.</text>
</comment>
<feature type="region of interest" description="Disordered" evidence="1">
    <location>
        <begin position="1"/>
        <end position="91"/>
    </location>
</feature>
<accession>A0ABP8UKP1</accession>
<dbReference type="EMBL" id="BAABHK010000010">
    <property type="protein sequence ID" value="GAA4632346.1"/>
    <property type="molecule type" value="Genomic_DNA"/>
</dbReference>
<sequence>MRERPVSGSAMQRLLSDDSPALGPTAVKRYRRIGGEFQAERGPPLDAARDRNADRRRVDHRRRVTSRSPDRGYVDDVPAGATPPPATTGTRRIADDESRRLRSMKVRLEKSIFYR</sequence>
<evidence type="ECO:0000313" key="3">
    <source>
        <dbReference type="Proteomes" id="UP001501442"/>
    </source>
</evidence>
<evidence type="ECO:0000256" key="1">
    <source>
        <dbReference type="SAM" id="MobiDB-lite"/>
    </source>
</evidence>
<evidence type="ECO:0008006" key="4">
    <source>
        <dbReference type="Google" id="ProtNLM"/>
    </source>
</evidence>
<evidence type="ECO:0000313" key="2">
    <source>
        <dbReference type="EMBL" id="GAA4632346.1"/>
    </source>
</evidence>
<name>A0ABP8UKP1_9ACTN</name>
<gene>
    <name evidence="2" type="ORF">GCM10023196_065420</name>
</gene>
<dbReference type="Proteomes" id="UP001501442">
    <property type="component" value="Unassembled WGS sequence"/>
</dbReference>
<keyword evidence="3" id="KW-1185">Reference proteome</keyword>
<reference evidence="3" key="1">
    <citation type="journal article" date="2019" name="Int. J. Syst. Evol. Microbiol.">
        <title>The Global Catalogue of Microorganisms (GCM) 10K type strain sequencing project: providing services to taxonomists for standard genome sequencing and annotation.</title>
        <authorList>
            <consortium name="The Broad Institute Genomics Platform"/>
            <consortium name="The Broad Institute Genome Sequencing Center for Infectious Disease"/>
            <person name="Wu L."/>
            <person name="Ma J."/>
        </authorList>
    </citation>
    <scope>NUCLEOTIDE SEQUENCE [LARGE SCALE GENOMIC DNA]</scope>
    <source>
        <strain evidence="3">JCM 17939</strain>
    </source>
</reference>
<organism evidence="2 3">
    <name type="scientific">Actinoallomurus vinaceus</name>
    <dbReference type="NCBI Taxonomy" id="1080074"/>
    <lineage>
        <taxon>Bacteria</taxon>
        <taxon>Bacillati</taxon>
        <taxon>Actinomycetota</taxon>
        <taxon>Actinomycetes</taxon>
        <taxon>Streptosporangiales</taxon>
        <taxon>Thermomonosporaceae</taxon>
        <taxon>Actinoallomurus</taxon>
    </lineage>
</organism>
<feature type="compositionally biased region" description="Basic and acidic residues" evidence="1">
    <location>
        <begin position="47"/>
        <end position="57"/>
    </location>
</feature>
<protein>
    <recommendedName>
        <fullName evidence="4">Transposase</fullName>
    </recommendedName>
</protein>
<proteinExistence type="predicted"/>